<gene>
    <name evidence="2" type="ORF">AB1Y20_012177</name>
</gene>
<organism evidence="2 3">
    <name type="scientific">Prymnesium parvum</name>
    <name type="common">Toxic golden alga</name>
    <dbReference type="NCBI Taxonomy" id="97485"/>
    <lineage>
        <taxon>Eukaryota</taxon>
        <taxon>Haptista</taxon>
        <taxon>Haptophyta</taxon>
        <taxon>Prymnesiophyceae</taxon>
        <taxon>Prymnesiales</taxon>
        <taxon>Prymnesiaceae</taxon>
        <taxon>Prymnesium</taxon>
    </lineage>
</organism>
<proteinExistence type="predicted"/>
<sequence length="161" mass="18374">MRELRLKLQHSEAKRQEIERRAAQQVLAMHGRLDAAQKLCVERLSQKQMLESELEALRKEHAEEVQERQRASADAQKAWTDLRRANAELANTTSELATSKATAAVLQREKAAAEKAYASEKAARDAIDDELQKCRSLIRELRARDDMRTSIRPRIAEQTAL</sequence>
<accession>A0AB34IPU3</accession>
<keyword evidence="1" id="KW-0175">Coiled coil</keyword>
<keyword evidence="3" id="KW-1185">Reference proteome</keyword>
<feature type="coiled-coil region" evidence="1">
    <location>
        <begin position="1"/>
        <end position="144"/>
    </location>
</feature>
<protein>
    <submittedName>
        <fullName evidence="2">Uncharacterized protein</fullName>
    </submittedName>
</protein>
<evidence type="ECO:0000313" key="3">
    <source>
        <dbReference type="Proteomes" id="UP001515480"/>
    </source>
</evidence>
<dbReference type="Proteomes" id="UP001515480">
    <property type="component" value="Unassembled WGS sequence"/>
</dbReference>
<evidence type="ECO:0000313" key="2">
    <source>
        <dbReference type="EMBL" id="KAL1503704.1"/>
    </source>
</evidence>
<dbReference type="AlphaFoldDB" id="A0AB34IPU3"/>
<name>A0AB34IPU3_PRYPA</name>
<reference evidence="2 3" key="1">
    <citation type="journal article" date="2024" name="Science">
        <title>Giant polyketide synthase enzymes in the biosynthesis of giant marine polyether toxins.</title>
        <authorList>
            <person name="Fallon T.R."/>
            <person name="Shende V.V."/>
            <person name="Wierzbicki I.H."/>
            <person name="Pendleton A.L."/>
            <person name="Watervoot N.F."/>
            <person name="Auber R.P."/>
            <person name="Gonzalez D.J."/>
            <person name="Wisecaver J.H."/>
            <person name="Moore B.S."/>
        </authorList>
    </citation>
    <scope>NUCLEOTIDE SEQUENCE [LARGE SCALE GENOMIC DNA]</scope>
    <source>
        <strain evidence="2 3">12B1</strain>
    </source>
</reference>
<comment type="caution">
    <text evidence="2">The sequence shown here is derived from an EMBL/GenBank/DDBJ whole genome shotgun (WGS) entry which is preliminary data.</text>
</comment>
<dbReference type="EMBL" id="JBGBPQ010000021">
    <property type="protein sequence ID" value="KAL1503704.1"/>
    <property type="molecule type" value="Genomic_DNA"/>
</dbReference>
<evidence type="ECO:0000256" key="1">
    <source>
        <dbReference type="SAM" id="Coils"/>
    </source>
</evidence>